<dbReference type="InterPro" id="IPR032675">
    <property type="entry name" value="LRR_dom_sf"/>
</dbReference>
<dbReference type="eggNOG" id="KOG4308">
    <property type="taxonomic scope" value="Eukaryota"/>
</dbReference>
<name>W5L3G9_ASTMX</name>
<keyword evidence="3" id="KW-0677">Repeat</keyword>
<sequence>MKYILKCNQALFSLPEFLMCFLFSRLGDCYLTEESCADLASVLQSENSKLVELNLSKNRRLEDSGVMYLCDGLRNKNCKLPKLRLEDCDLTEESCAYLAEVLKSGNSKLTELHLSKNKGLKDSGVKKLCEGLKHGNCKLQILRLEKCDLTERSCADLASVLTSENSLIELNLSKNWLLDSGVESLCEGLKDKNCKLQRLRLDKCGLKEESCADLSSVLTSENSLIELNLSKNRLHDSGVKILCDGLKDNNCKLQILR</sequence>
<dbReference type="Pfam" id="PF13516">
    <property type="entry name" value="LRR_6"/>
    <property type="match status" value="4"/>
</dbReference>
<dbReference type="InterPro" id="IPR006553">
    <property type="entry name" value="Leu-rich_rpt_Cys-con_subtyp"/>
</dbReference>
<reference evidence="5" key="2">
    <citation type="journal article" date="2014" name="Nat. Commun.">
        <title>The cavefish genome reveals candidate genes for eye loss.</title>
        <authorList>
            <person name="McGaugh S.E."/>
            <person name="Gross J.B."/>
            <person name="Aken B."/>
            <person name="Blin M."/>
            <person name="Borowsky R."/>
            <person name="Chalopin D."/>
            <person name="Hinaux H."/>
            <person name="Jeffery W.R."/>
            <person name="Keene A."/>
            <person name="Ma L."/>
            <person name="Minx P."/>
            <person name="Murphy D."/>
            <person name="O'Quin K.E."/>
            <person name="Retaux S."/>
            <person name="Rohner N."/>
            <person name="Searle S.M."/>
            <person name="Stahl B.A."/>
            <person name="Tabin C."/>
            <person name="Volff J.N."/>
            <person name="Yoshizawa M."/>
            <person name="Warren W.C."/>
        </authorList>
    </citation>
    <scope>NUCLEOTIDE SEQUENCE [LARGE SCALE GENOMIC DNA]</scope>
    <source>
        <strain evidence="5">female</strain>
    </source>
</reference>
<organism evidence="4 5">
    <name type="scientific">Astyanax mexicanus</name>
    <name type="common">Blind cave fish</name>
    <name type="synonym">Astyanax fasciatus mexicanus</name>
    <dbReference type="NCBI Taxonomy" id="7994"/>
    <lineage>
        <taxon>Eukaryota</taxon>
        <taxon>Metazoa</taxon>
        <taxon>Chordata</taxon>
        <taxon>Craniata</taxon>
        <taxon>Vertebrata</taxon>
        <taxon>Euteleostomi</taxon>
        <taxon>Actinopterygii</taxon>
        <taxon>Neopterygii</taxon>
        <taxon>Teleostei</taxon>
        <taxon>Ostariophysi</taxon>
        <taxon>Characiformes</taxon>
        <taxon>Characoidei</taxon>
        <taxon>Acestrorhamphidae</taxon>
        <taxon>Acestrorhamphinae</taxon>
        <taxon>Astyanax</taxon>
    </lineage>
</organism>
<dbReference type="Bgee" id="ENSAMXG00000013984">
    <property type="expression patterns" value="Expressed in camera-type eye and 13 other cell types or tissues"/>
</dbReference>
<dbReference type="Gene3D" id="3.80.10.10">
    <property type="entry name" value="Ribonuclease Inhibitor"/>
    <property type="match status" value="2"/>
</dbReference>
<reference evidence="4" key="3">
    <citation type="submission" date="2025-08" db="UniProtKB">
        <authorList>
            <consortium name="Ensembl"/>
        </authorList>
    </citation>
    <scope>IDENTIFICATION</scope>
</reference>
<dbReference type="InterPro" id="IPR050637">
    <property type="entry name" value="NLRP_innate_immun_reg"/>
</dbReference>
<reference evidence="5" key="1">
    <citation type="submission" date="2013-03" db="EMBL/GenBank/DDBJ databases">
        <authorList>
            <person name="Jeffery W."/>
            <person name="Warren W."/>
            <person name="Wilson R.K."/>
        </authorList>
    </citation>
    <scope>NUCLEOTIDE SEQUENCE</scope>
    <source>
        <strain evidence="5">female</strain>
    </source>
</reference>
<dbReference type="PANTHER" id="PTHR45690:SF19">
    <property type="entry name" value="NACHT, LRR AND PYD DOMAINS-CONTAINING PROTEIN 3"/>
    <property type="match status" value="1"/>
</dbReference>
<dbReference type="PANTHER" id="PTHR45690">
    <property type="entry name" value="NACHT, LRR AND PYD DOMAINS-CONTAINING PROTEIN 12"/>
    <property type="match status" value="1"/>
</dbReference>
<dbReference type="InParanoid" id="W5L3G9"/>
<keyword evidence="2" id="KW-0963">Cytoplasm</keyword>
<comment type="subcellular location">
    <subcellularLocation>
        <location evidence="1">Cytoplasm</location>
    </subcellularLocation>
</comment>
<dbReference type="AlphaFoldDB" id="W5L3G9"/>
<proteinExistence type="predicted"/>
<dbReference type="HOGENOM" id="CLU_002274_4_6_1"/>
<evidence type="ECO:0000256" key="2">
    <source>
        <dbReference type="ARBA" id="ARBA00022490"/>
    </source>
</evidence>
<keyword evidence="5" id="KW-1185">Reference proteome</keyword>
<dbReference type="GO" id="GO:0005737">
    <property type="term" value="C:cytoplasm"/>
    <property type="evidence" value="ECO:0007669"/>
    <property type="project" value="UniProtKB-SubCell"/>
</dbReference>
<dbReference type="InterPro" id="IPR001611">
    <property type="entry name" value="Leu-rich_rpt"/>
</dbReference>
<dbReference type="Ensembl" id="ENSAMXT00000014381.2">
    <property type="protein sequence ID" value="ENSAMXP00000014381.2"/>
    <property type="gene ID" value="ENSAMXG00000013984.2"/>
</dbReference>
<dbReference type="GeneTree" id="ENSGT01070000253760"/>
<evidence type="ECO:0000313" key="5">
    <source>
        <dbReference type="Proteomes" id="UP000018467"/>
    </source>
</evidence>
<dbReference type="SUPFAM" id="SSF52047">
    <property type="entry name" value="RNI-like"/>
    <property type="match status" value="1"/>
</dbReference>
<dbReference type="SMART" id="SM00367">
    <property type="entry name" value="LRR_CC"/>
    <property type="match status" value="4"/>
</dbReference>
<dbReference type="SMART" id="SM00368">
    <property type="entry name" value="LRR_RI"/>
    <property type="match status" value="8"/>
</dbReference>
<evidence type="ECO:0000256" key="1">
    <source>
        <dbReference type="ARBA" id="ARBA00004496"/>
    </source>
</evidence>
<reference evidence="4" key="4">
    <citation type="submission" date="2025-09" db="UniProtKB">
        <authorList>
            <consortium name="Ensembl"/>
        </authorList>
    </citation>
    <scope>IDENTIFICATION</scope>
</reference>
<evidence type="ECO:0000313" key="4">
    <source>
        <dbReference type="Ensembl" id="ENSAMXP00000014381.2"/>
    </source>
</evidence>
<dbReference type="Proteomes" id="UP000018467">
    <property type="component" value="Unassembled WGS sequence"/>
</dbReference>
<protein>
    <submittedName>
        <fullName evidence="4">Uncharacterized protein</fullName>
    </submittedName>
</protein>
<accession>W5L3G9</accession>
<evidence type="ECO:0000256" key="3">
    <source>
        <dbReference type="ARBA" id="ARBA00022737"/>
    </source>
</evidence>